<dbReference type="Gene3D" id="1.10.3290.10">
    <property type="entry name" value="Fido-like domain"/>
    <property type="match status" value="1"/>
</dbReference>
<dbReference type="Proteomes" id="UP000022910">
    <property type="component" value="Unassembled WGS sequence"/>
</dbReference>
<dbReference type="InterPro" id="IPR040198">
    <property type="entry name" value="Fido_containing"/>
</dbReference>
<dbReference type="STRING" id="1432141.A0A015L3Q8"/>
<name>A0A015L3Q8_RHIIW</name>
<organism evidence="4 5">
    <name type="scientific">Rhizophagus irregularis (strain DAOM 197198w)</name>
    <name type="common">Glomus intraradices</name>
    <dbReference type="NCBI Taxonomy" id="1432141"/>
    <lineage>
        <taxon>Eukaryota</taxon>
        <taxon>Fungi</taxon>
        <taxon>Fungi incertae sedis</taxon>
        <taxon>Mucoromycota</taxon>
        <taxon>Glomeromycotina</taxon>
        <taxon>Glomeromycetes</taxon>
        <taxon>Glomerales</taxon>
        <taxon>Glomeraceae</taxon>
        <taxon>Rhizophagus</taxon>
    </lineage>
</organism>
<protein>
    <recommendedName>
        <fullName evidence="3">Fido domain-containing protein</fullName>
    </recommendedName>
</protein>
<dbReference type="PROSITE" id="PS51459">
    <property type="entry name" value="FIDO"/>
    <property type="match status" value="1"/>
</dbReference>
<dbReference type="GO" id="GO:0005524">
    <property type="term" value="F:ATP binding"/>
    <property type="evidence" value="ECO:0007669"/>
    <property type="project" value="UniProtKB-KW"/>
</dbReference>
<reference evidence="4 5" key="1">
    <citation type="submission" date="2014-02" db="EMBL/GenBank/DDBJ databases">
        <title>Single nucleus genome sequencing reveals high similarity among nuclei of an endomycorrhizal fungus.</title>
        <authorList>
            <person name="Lin K."/>
            <person name="Geurts R."/>
            <person name="Zhang Z."/>
            <person name="Limpens E."/>
            <person name="Saunders D.G."/>
            <person name="Mu D."/>
            <person name="Pang E."/>
            <person name="Cao H."/>
            <person name="Cha H."/>
            <person name="Lin T."/>
            <person name="Zhou Q."/>
            <person name="Shang Y."/>
            <person name="Li Y."/>
            <person name="Ivanov S."/>
            <person name="Sharma T."/>
            <person name="Velzen R.V."/>
            <person name="Ruijter N.D."/>
            <person name="Aanen D.K."/>
            <person name="Win J."/>
            <person name="Kamoun S."/>
            <person name="Bisseling T."/>
            <person name="Huang S."/>
        </authorList>
    </citation>
    <scope>NUCLEOTIDE SEQUENCE [LARGE SCALE GENOMIC DNA]</scope>
    <source>
        <strain evidence="5">DAOM197198w</strain>
    </source>
</reference>
<dbReference type="SMR" id="A0A015L3Q8"/>
<feature type="active site" evidence="1">
    <location>
        <position position="254"/>
    </location>
</feature>
<dbReference type="PANTHER" id="PTHR13504:SF38">
    <property type="entry name" value="FIDO DOMAIN-CONTAINING PROTEIN"/>
    <property type="match status" value="1"/>
</dbReference>
<evidence type="ECO:0000256" key="2">
    <source>
        <dbReference type="PIRSR" id="PIRSR640198-2"/>
    </source>
</evidence>
<proteinExistence type="predicted"/>
<dbReference type="Pfam" id="PF02661">
    <property type="entry name" value="Fic"/>
    <property type="match status" value="1"/>
</dbReference>
<keyword evidence="2" id="KW-0067">ATP-binding</keyword>
<dbReference type="InterPro" id="IPR036597">
    <property type="entry name" value="Fido-like_dom_sf"/>
</dbReference>
<dbReference type="InterPro" id="IPR003812">
    <property type="entry name" value="Fido"/>
</dbReference>
<comment type="caution">
    <text evidence="4">The sequence shown here is derived from an EMBL/GenBank/DDBJ whole genome shotgun (WGS) entry which is preliminary data.</text>
</comment>
<evidence type="ECO:0000256" key="1">
    <source>
        <dbReference type="PIRSR" id="PIRSR640198-1"/>
    </source>
</evidence>
<evidence type="ECO:0000313" key="4">
    <source>
        <dbReference type="EMBL" id="EXX67061.1"/>
    </source>
</evidence>
<evidence type="ECO:0000259" key="3">
    <source>
        <dbReference type="PROSITE" id="PS51459"/>
    </source>
</evidence>
<keyword evidence="2" id="KW-0547">Nucleotide-binding</keyword>
<dbReference type="PANTHER" id="PTHR13504">
    <property type="entry name" value="FIDO DOMAIN-CONTAINING PROTEIN DDB_G0283145"/>
    <property type="match status" value="1"/>
</dbReference>
<gene>
    <name evidence="4" type="ORF">RirG_117870</name>
</gene>
<dbReference type="OrthoDB" id="439046at2759"/>
<feature type="binding site" evidence="2">
    <location>
        <begin position="258"/>
        <end position="265"/>
    </location>
    <ligand>
        <name>ATP</name>
        <dbReference type="ChEBI" id="CHEBI:30616"/>
    </ligand>
</feature>
<evidence type="ECO:0000313" key="5">
    <source>
        <dbReference type="Proteomes" id="UP000022910"/>
    </source>
</evidence>
<sequence>MAQRRALLNEIYAPLKKFEEGSKEWYELFNSGKVWRDYYCPFEWRAKDYEYQEKNIHYLKEIDLLSTKSPIVKILQNMIVNFSHRSCAIEANTLELSESQEIWDRLNKSYNLNNLLKNEKFPPPSSISSSDKSEKEIIEVRNHLLATYFIYNTVRKLNQEINIDGIKKVHRIMLKDTPMENFCPWYNRKNMQQAGKFRTFVVQSYGDPFTVYPYDVEVPALMEEFMKFHDESKNIAIHPIMISCRLNASLAHIHPFYDGNGRVSRSIMAQYLICNGYLPAIFHQVKREDYINSLREIQRGKDASLLYDIVISDILSSYHAHNKL</sequence>
<keyword evidence="5" id="KW-1185">Reference proteome</keyword>
<feature type="domain" description="Fido" evidence="3">
    <location>
        <begin position="161"/>
        <end position="312"/>
    </location>
</feature>
<dbReference type="EMBL" id="JEMT01018044">
    <property type="protein sequence ID" value="EXX67061.1"/>
    <property type="molecule type" value="Genomic_DNA"/>
</dbReference>
<dbReference type="HOGENOM" id="CLU_066666_0_0_1"/>
<accession>A0A015L3Q8</accession>
<dbReference type="AlphaFoldDB" id="A0A015L3Q8"/>
<dbReference type="SUPFAM" id="SSF140931">
    <property type="entry name" value="Fic-like"/>
    <property type="match status" value="1"/>
</dbReference>
<dbReference type="OMA" id="VWEDYFQ"/>